<dbReference type="InterPro" id="IPR032675">
    <property type="entry name" value="LRR_dom_sf"/>
</dbReference>
<dbReference type="VEuPathDB" id="TriTrypDB:ADEAN_000436900"/>
<dbReference type="AlphaFoldDB" id="A0A7G2CD04"/>
<feature type="compositionally biased region" description="Polar residues" evidence="3">
    <location>
        <begin position="309"/>
        <end position="326"/>
    </location>
</feature>
<dbReference type="PANTHER" id="PTHR15454">
    <property type="entry name" value="NISCHARIN RELATED"/>
    <property type="match status" value="1"/>
</dbReference>
<evidence type="ECO:0000313" key="4">
    <source>
        <dbReference type="EMBL" id="CAD2216891.1"/>
    </source>
</evidence>
<accession>A0A7G2CD04</accession>
<dbReference type="InterPro" id="IPR001611">
    <property type="entry name" value="Leu-rich_rpt"/>
</dbReference>
<dbReference type="OrthoDB" id="676979at2759"/>
<keyword evidence="2" id="KW-0677">Repeat</keyword>
<evidence type="ECO:0000256" key="1">
    <source>
        <dbReference type="ARBA" id="ARBA00022614"/>
    </source>
</evidence>
<evidence type="ECO:0000313" key="5">
    <source>
        <dbReference type="Proteomes" id="UP000515908"/>
    </source>
</evidence>
<dbReference type="PANTHER" id="PTHR15454:SF56">
    <property type="entry name" value="PROTEIN PHOSPHATASE 1 REGULATORY SUBUNIT 7-RELATED"/>
    <property type="match status" value="1"/>
</dbReference>
<sequence>MELNLSNRGLFSFDGSVLTEETSLLATADTTAKSTQDIVKHRKSSNKQKKGNALIPKIAKINLSHNNLHLFTGGERLRTVTHLFLSHNELTSLYTSTLPPLLVVLDLSYNKLEEVSRLGATAAQLEVLDLSHNALTTDGIGQLPQAQLLQLNLSYNAIDSLEPIAGATRLTELNASFNVIGEGLFDKEDSYITYTSEEENETYASHYDKKKEQRGEKLMEHESVVGSLAALAQLPNLKKLDLRGNPLFSEPDDDRHHNHNNSSVNGDIIDTANQFILNNCKRLTMLNKVALSQSNQNQMYKARREHENSQTSRLLPHNTLQKNNNRSHIKPIPVLTITTHSCPTARCTASVAPRVPQPATLITALVIIIVRPSIAGPTRPRANGVPPTEIEVPIAAHFPTTTKKKTACPSLFSSSTPVWWSCDGCGGSSRKRTKPPTKTISPVRTDPTTVAAQ</sequence>
<feature type="compositionally biased region" description="Polar residues" evidence="3">
    <location>
        <begin position="436"/>
        <end position="453"/>
    </location>
</feature>
<dbReference type="EMBL" id="LR877151">
    <property type="protein sequence ID" value="CAD2216891.1"/>
    <property type="molecule type" value="Genomic_DNA"/>
</dbReference>
<dbReference type="PRINTS" id="PR00019">
    <property type="entry name" value="LEURICHRPT"/>
</dbReference>
<reference evidence="4 5" key="1">
    <citation type="submission" date="2020-08" db="EMBL/GenBank/DDBJ databases">
        <authorList>
            <person name="Newling K."/>
            <person name="Davey J."/>
            <person name="Forrester S."/>
        </authorList>
    </citation>
    <scope>NUCLEOTIDE SEQUENCE [LARGE SCALE GENOMIC DNA]</scope>
    <source>
        <strain evidence="5">Crithidia deanei Carvalho (ATCC PRA-265)</strain>
    </source>
</reference>
<feature type="region of interest" description="Disordered" evidence="3">
    <location>
        <begin position="425"/>
        <end position="453"/>
    </location>
</feature>
<protein>
    <submittedName>
        <fullName evidence="4">Leucine rich repeat/Leucine Rich repeat/Leucine Rich Repeat, putative</fullName>
    </submittedName>
</protein>
<dbReference type="PROSITE" id="PS51450">
    <property type="entry name" value="LRR"/>
    <property type="match status" value="1"/>
</dbReference>
<keyword evidence="1" id="KW-0433">Leucine-rich repeat</keyword>
<name>A0A7G2CD04_9TRYP</name>
<dbReference type="Pfam" id="PF13516">
    <property type="entry name" value="LRR_6"/>
    <property type="match status" value="1"/>
</dbReference>
<organism evidence="4 5">
    <name type="scientific">Angomonas deanei</name>
    <dbReference type="NCBI Taxonomy" id="59799"/>
    <lineage>
        <taxon>Eukaryota</taxon>
        <taxon>Discoba</taxon>
        <taxon>Euglenozoa</taxon>
        <taxon>Kinetoplastea</taxon>
        <taxon>Metakinetoplastina</taxon>
        <taxon>Trypanosomatida</taxon>
        <taxon>Trypanosomatidae</taxon>
        <taxon>Strigomonadinae</taxon>
        <taxon>Angomonas</taxon>
    </lineage>
</organism>
<dbReference type="Proteomes" id="UP000515908">
    <property type="component" value="Chromosome 07"/>
</dbReference>
<feature type="region of interest" description="Disordered" evidence="3">
    <location>
        <begin position="298"/>
        <end position="326"/>
    </location>
</feature>
<dbReference type="GO" id="GO:0005737">
    <property type="term" value="C:cytoplasm"/>
    <property type="evidence" value="ECO:0007669"/>
    <property type="project" value="TreeGrafter"/>
</dbReference>
<dbReference type="Gene3D" id="3.80.10.10">
    <property type="entry name" value="Ribonuclease Inhibitor"/>
    <property type="match status" value="2"/>
</dbReference>
<dbReference type="SUPFAM" id="SSF52058">
    <property type="entry name" value="L domain-like"/>
    <property type="match status" value="1"/>
</dbReference>
<evidence type="ECO:0000256" key="3">
    <source>
        <dbReference type="SAM" id="MobiDB-lite"/>
    </source>
</evidence>
<evidence type="ECO:0000256" key="2">
    <source>
        <dbReference type="ARBA" id="ARBA00022737"/>
    </source>
</evidence>
<proteinExistence type="predicted"/>
<gene>
    <name evidence="4" type="ORF">ADEAN_000436900</name>
</gene>
<keyword evidence="5" id="KW-1185">Reference proteome</keyword>